<reference evidence="4" key="1">
    <citation type="submission" date="2020-03" db="EMBL/GenBank/DDBJ databases">
        <title>Whole-genome sequence of the purple nonsulfur bacterium Rhodocyclus tenuis DSM112.</title>
        <authorList>
            <person name="Kyndt J.A."/>
            <person name="Meyer T.E."/>
        </authorList>
    </citation>
    <scope>NUCLEOTIDE SEQUENCE [LARGE SCALE GENOMIC DNA]</scope>
    <source>
        <strain evidence="4">DSM 112</strain>
    </source>
</reference>
<dbReference type="EMBL" id="JAATWB010000004">
    <property type="protein sequence ID" value="NJA89014.1"/>
    <property type="molecule type" value="Genomic_DNA"/>
</dbReference>
<evidence type="ECO:0000313" key="3">
    <source>
        <dbReference type="EMBL" id="NJA89014.1"/>
    </source>
</evidence>
<dbReference type="InterPro" id="IPR021457">
    <property type="entry name" value="DUF3108"/>
</dbReference>
<protein>
    <submittedName>
        <fullName evidence="3">DUF3108 domain-containing protein</fullName>
    </submittedName>
</protein>
<name>A0ABX0WK40_9RHOO</name>
<organism evidence="3 4">
    <name type="scientific">Rhodocyclus gracilis</name>
    <dbReference type="NCBI Taxonomy" id="2929842"/>
    <lineage>
        <taxon>Bacteria</taxon>
        <taxon>Pseudomonadati</taxon>
        <taxon>Pseudomonadota</taxon>
        <taxon>Betaproteobacteria</taxon>
        <taxon>Rhodocyclales</taxon>
        <taxon>Rhodocyclaceae</taxon>
        <taxon>Rhodocyclus</taxon>
    </lineage>
</organism>
<evidence type="ECO:0000256" key="2">
    <source>
        <dbReference type="SAM" id="SignalP"/>
    </source>
</evidence>
<evidence type="ECO:0000256" key="1">
    <source>
        <dbReference type="SAM" id="MobiDB-lite"/>
    </source>
</evidence>
<gene>
    <name evidence="3" type="ORF">HCX48_07245</name>
</gene>
<dbReference type="Pfam" id="PF11306">
    <property type="entry name" value="DUF3108"/>
    <property type="match status" value="1"/>
</dbReference>
<proteinExistence type="predicted"/>
<feature type="signal peptide" evidence="2">
    <location>
        <begin position="1"/>
        <end position="17"/>
    </location>
</feature>
<keyword evidence="2" id="KW-0732">Signal</keyword>
<sequence length="340" mass="36255">MPLALVFALAASLGAHAVALFLPDVDLSTAPTPPPLVAEIALPPAVVKTPVHLAPLPATHRRHPQAKAAPASAPRSAAVVVAPANEAALTAAPAALDESAMADRAASDRTGEPTGGAPGRATGSAAVPSNWVLPAEGTIRYRVYRGTRGLEVGRAVHHWQIADGHYALDAMTETSGLAALFKPLKIELASRGEIDAGGFRPASFVIRRDGVETRERADFDWENATVRIGDHAPESVPPGAQDLLSFHYQLALLPLSDGASVLPIATGKKFERYRLETLGDEDIETPAGIFRTLHVRAPGDNTTELWLARDRWLLPVKIRHTDRHGDSFEQLVDRLETSSD</sequence>
<feature type="region of interest" description="Disordered" evidence="1">
    <location>
        <begin position="100"/>
        <end position="123"/>
    </location>
</feature>
<accession>A0ABX0WK40</accession>
<evidence type="ECO:0000313" key="4">
    <source>
        <dbReference type="Proteomes" id="UP000720344"/>
    </source>
</evidence>
<comment type="caution">
    <text evidence="3">The sequence shown here is derived from an EMBL/GenBank/DDBJ whole genome shotgun (WGS) entry which is preliminary data.</text>
</comment>
<feature type="chain" id="PRO_5046993614" evidence="2">
    <location>
        <begin position="18"/>
        <end position="340"/>
    </location>
</feature>
<dbReference type="RefSeq" id="WP_167681493.1">
    <property type="nucleotide sequence ID" value="NZ_JAATWB010000004.1"/>
</dbReference>
<dbReference type="Proteomes" id="UP000720344">
    <property type="component" value="Unassembled WGS sequence"/>
</dbReference>
<keyword evidence="4" id="KW-1185">Reference proteome</keyword>